<sequence>MKKVFLIRKGLDKFSSKELQNMKAILGGAENDIPDIIYYPTSGGRRCAEGQVWSETLGRCVATAIETPAHHR</sequence>
<reference evidence="2" key="1">
    <citation type="journal article" date="2019" name="Int. J. Syst. Evol. Microbiol.">
        <title>The Global Catalogue of Microorganisms (GCM) 10K type strain sequencing project: providing services to taxonomists for standard genome sequencing and annotation.</title>
        <authorList>
            <consortium name="The Broad Institute Genomics Platform"/>
            <consortium name="The Broad Institute Genome Sequencing Center for Infectious Disease"/>
            <person name="Wu L."/>
            <person name="Ma J."/>
        </authorList>
    </citation>
    <scope>NUCLEOTIDE SEQUENCE [LARGE SCALE GENOMIC DNA]</scope>
    <source>
        <strain evidence="2">JCM 15974</strain>
    </source>
</reference>
<evidence type="ECO:0000313" key="2">
    <source>
        <dbReference type="Proteomes" id="UP001501758"/>
    </source>
</evidence>
<protein>
    <submittedName>
        <fullName evidence="1">Uncharacterized protein</fullName>
    </submittedName>
</protein>
<dbReference type="Proteomes" id="UP001501758">
    <property type="component" value="Unassembled WGS sequence"/>
</dbReference>
<gene>
    <name evidence="1" type="ORF">GCM10009430_23140</name>
</gene>
<organism evidence="1 2">
    <name type="scientific">Aquimarina litoralis</name>
    <dbReference type="NCBI Taxonomy" id="584605"/>
    <lineage>
        <taxon>Bacteria</taxon>
        <taxon>Pseudomonadati</taxon>
        <taxon>Bacteroidota</taxon>
        <taxon>Flavobacteriia</taxon>
        <taxon>Flavobacteriales</taxon>
        <taxon>Flavobacteriaceae</taxon>
        <taxon>Aquimarina</taxon>
    </lineage>
</organism>
<name>A0ABP3U021_9FLAO</name>
<evidence type="ECO:0000313" key="1">
    <source>
        <dbReference type="EMBL" id="GAA0721622.1"/>
    </source>
</evidence>
<proteinExistence type="predicted"/>
<comment type="caution">
    <text evidence="1">The sequence shown here is derived from an EMBL/GenBank/DDBJ whole genome shotgun (WGS) entry which is preliminary data.</text>
</comment>
<dbReference type="EMBL" id="BAAAGE010000002">
    <property type="protein sequence ID" value="GAA0721622.1"/>
    <property type="molecule type" value="Genomic_DNA"/>
</dbReference>
<keyword evidence="2" id="KW-1185">Reference proteome</keyword>
<accession>A0ABP3U021</accession>